<dbReference type="AlphaFoldDB" id="A0A2P6MX99"/>
<evidence type="ECO:0000313" key="2">
    <source>
        <dbReference type="Proteomes" id="UP000241769"/>
    </source>
</evidence>
<comment type="caution">
    <text evidence="1">The sequence shown here is derived from an EMBL/GenBank/DDBJ whole genome shotgun (WGS) entry which is preliminary data.</text>
</comment>
<accession>A0A2P6MX99</accession>
<dbReference type="Proteomes" id="UP000241769">
    <property type="component" value="Unassembled WGS sequence"/>
</dbReference>
<dbReference type="InParanoid" id="A0A2P6MX99"/>
<dbReference type="EMBL" id="MDYQ01000336">
    <property type="protein sequence ID" value="PRP76313.1"/>
    <property type="molecule type" value="Genomic_DNA"/>
</dbReference>
<evidence type="ECO:0000313" key="1">
    <source>
        <dbReference type="EMBL" id="PRP76313.1"/>
    </source>
</evidence>
<protein>
    <submittedName>
        <fullName evidence="1">Uncharacterized protein</fullName>
    </submittedName>
</protein>
<proteinExistence type="predicted"/>
<dbReference type="STRING" id="1890364.A0A2P6MX99"/>
<gene>
    <name evidence="1" type="ORF">PROFUN_14419</name>
</gene>
<name>A0A2P6MX99_9EUKA</name>
<sequence>MKDGVKPHGNTTVPRVSIVQEIINSKAPYILVCAPPCTGKTSLSILVSQYIVDNTDRPCCTFSFTTMPDNGGVVIVDEVQISYNCSRQFWQKVKDISIKAETREVGQFIMFAAYGTTSAMALHLLSLLKSSIQTKFVSLQRNTQSFWTAICNTSTTLDQPSAVTFQKICSKTENLLAYRRRLYQSHGVNHNCTIFNPKEPLPEDLVTECIMCMDPERLRHGLCQEGTAINTTTKRKIINEEQRSPLEAVWQQQFYKALCRVLSTKYEVSPEYGRLWGIQGRLDFYVNGELKYGFELLRDGRRIDEHIERFNERYAPLVAPSGPIKTAVVVDFRPNCLFKPVRTTLNDRVDLDVTQNTSWKFWKVGLFIHYVCSLNKPHRHATETEISAPCGFNALHSYDPLKWTPRHIIEEEEEYQNMKIDQDAMVDIE</sequence>
<keyword evidence="2" id="KW-1185">Reference proteome</keyword>
<organism evidence="1 2">
    <name type="scientific">Planoprotostelium fungivorum</name>
    <dbReference type="NCBI Taxonomy" id="1890364"/>
    <lineage>
        <taxon>Eukaryota</taxon>
        <taxon>Amoebozoa</taxon>
        <taxon>Evosea</taxon>
        <taxon>Variosea</taxon>
        <taxon>Cavosteliida</taxon>
        <taxon>Cavosteliaceae</taxon>
        <taxon>Planoprotostelium</taxon>
    </lineage>
</organism>
<dbReference type="OrthoDB" id="158739at2759"/>
<reference evidence="1 2" key="1">
    <citation type="journal article" date="2018" name="Genome Biol. Evol.">
        <title>Multiple Roots of Fruiting Body Formation in Amoebozoa.</title>
        <authorList>
            <person name="Hillmann F."/>
            <person name="Forbes G."/>
            <person name="Novohradska S."/>
            <person name="Ferling I."/>
            <person name="Riege K."/>
            <person name="Groth M."/>
            <person name="Westermann M."/>
            <person name="Marz M."/>
            <person name="Spaller T."/>
            <person name="Winckler T."/>
            <person name="Schaap P."/>
            <person name="Glockner G."/>
        </authorList>
    </citation>
    <scope>NUCLEOTIDE SEQUENCE [LARGE SCALE GENOMIC DNA]</scope>
    <source>
        <strain evidence="1 2">Jena</strain>
    </source>
</reference>